<keyword evidence="2" id="KW-1185">Reference proteome</keyword>
<dbReference type="Proteomes" id="UP000607653">
    <property type="component" value="Unassembled WGS sequence"/>
</dbReference>
<dbReference type="EMBL" id="DUZY01000001">
    <property type="protein sequence ID" value="DAD24455.1"/>
    <property type="molecule type" value="Genomic_DNA"/>
</dbReference>
<organism evidence="1 2">
    <name type="scientific">Nelumbo nucifera</name>
    <name type="common">Sacred lotus</name>
    <dbReference type="NCBI Taxonomy" id="4432"/>
    <lineage>
        <taxon>Eukaryota</taxon>
        <taxon>Viridiplantae</taxon>
        <taxon>Streptophyta</taxon>
        <taxon>Embryophyta</taxon>
        <taxon>Tracheophyta</taxon>
        <taxon>Spermatophyta</taxon>
        <taxon>Magnoliopsida</taxon>
        <taxon>Proteales</taxon>
        <taxon>Nelumbonaceae</taxon>
        <taxon>Nelumbo</taxon>
    </lineage>
</organism>
<reference evidence="1 2" key="1">
    <citation type="journal article" date="2020" name="Mol. Biol. Evol.">
        <title>Distinct Expression and Methylation Patterns for Genes with Different Fates following a Single Whole-Genome Duplication in Flowering Plants.</title>
        <authorList>
            <person name="Shi T."/>
            <person name="Rahmani R.S."/>
            <person name="Gugger P.F."/>
            <person name="Wang M."/>
            <person name="Li H."/>
            <person name="Zhang Y."/>
            <person name="Li Z."/>
            <person name="Wang Q."/>
            <person name="Van de Peer Y."/>
            <person name="Marchal K."/>
            <person name="Chen J."/>
        </authorList>
    </citation>
    <scope>NUCLEOTIDE SEQUENCE [LARGE SCALE GENOMIC DNA]</scope>
    <source>
        <tissue evidence="1">Leaf</tissue>
    </source>
</reference>
<sequence>MGEYTGAIHTDVPGGSDVLTTMGLRHDSHNGDIRSGADGLVLLAGEQRLAFRFRHRCYHLDEFGESVADQPPSTRPKHLPWFNNFDRRHGYTSERRWGTLCNSTVTMYGQLELSKWPNGRLENGSAQNLQYQGLWKSTTGSCILRSRKMNSILSE</sequence>
<proteinExistence type="predicted"/>
<evidence type="ECO:0000313" key="2">
    <source>
        <dbReference type="Proteomes" id="UP000607653"/>
    </source>
</evidence>
<gene>
    <name evidence="1" type="ORF">HUJ06_025919</name>
</gene>
<protein>
    <submittedName>
        <fullName evidence="1">Uncharacterized protein</fullName>
    </submittedName>
</protein>
<comment type="caution">
    <text evidence="1">The sequence shown here is derived from an EMBL/GenBank/DDBJ whole genome shotgun (WGS) entry which is preliminary data.</text>
</comment>
<dbReference type="AlphaFoldDB" id="A0A822Y078"/>
<accession>A0A822Y078</accession>
<evidence type="ECO:0000313" key="1">
    <source>
        <dbReference type="EMBL" id="DAD24455.1"/>
    </source>
</evidence>
<name>A0A822Y078_NELNU</name>